<dbReference type="EMBL" id="BGPR01000599">
    <property type="protein sequence ID" value="GBM27956.1"/>
    <property type="molecule type" value="Genomic_DNA"/>
</dbReference>
<evidence type="ECO:0000313" key="2">
    <source>
        <dbReference type="EMBL" id="GBM27956.1"/>
    </source>
</evidence>
<feature type="region of interest" description="Disordered" evidence="1">
    <location>
        <begin position="153"/>
        <end position="182"/>
    </location>
</feature>
<gene>
    <name evidence="2" type="ORF">AVEN_20572_1</name>
</gene>
<proteinExistence type="predicted"/>
<organism evidence="2 3">
    <name type="scientific">Araneus ventricosus</name>
    <name type="common">Orbweaver spider</name>
    <name type="synonym">Epeira ventricosa</name>
    <dbReference type="NCBI Taxonomy" id="182803"/>
    <lineage>
        <taxon>Eukaryota</taxon>
        <taxon>Metazoa</taxon>
        <taxon>Ecdysozoa</taxon>
        <taxon>Arthropoda</taxon>
        <taxon>Chelicerata</taxon>
        <taxon>Arachnida</taxon>
        <taxon>Araneae</taxon>
        <taxon>Araneomorphae</taxon>
        <taxon>Entelegynae</taxon>
        <taxon>Araneoidea</taxon>
        <taxon>Araneidae</taxon>
        <taxon>Araneus</taxon>
    </lineage>
</organism>
<evidence type="ECO:0000256" key="1">
    <source>
        <dbReference type="SAM" id="MobiDB-lite"/>
    </source>
</evidence>
<dbReference type="Proteomes" id="UP000499080">
    <property type="component" value="Unassembled WGS sequence"/>
</dbReference>
<sequence length="243" mass="26567">MIDGARWVRPFRIVRGWFVVKIISKNDPRTVWLASVYSPQILCRLKKTVPSPNLTSAPGEDVKFCARCVALPLRLRGPFSAGVFLVTGRQRTLLDLSGAGATGHGLTSVEIPLYLYKYGVRHSRFIRNLSRIKHELPKDAVVFLPPPVHHCTADDPGGRYEKPSSQSTPGQDASGPSERGLSAPVPRVTAAIRHGAPEAVMGHSLNTSLPVFVRGWQLVCPSSSSASFYPKILIVNVLRLLSL</sequence>
<name>A0A4Y2EI54_ARAVE</name>
<protein>
    <submittedName>
        <fullName evidence="2">Uncharacterized protein</fullName>
    </submittedName>
</protein>
<keyword evidence="3" id="KW-1185">Reference proteome</keyword>
<dbReference type="AlphaFoldDB" id="A0A4Y2EI54"/>
<accession>A0A4Y2EI54</accession>
<reference evidence="2 3" key="1">
    <citation type="journal article" date="2019" name="Sci. Rep.">
        <title>Orb-weaving spider Araneus ventricosus genome elucidates the spidroin gene catalogue.</title>
        <authorList>
            <person name="Kono N."/>
            <person name="Nakamura H."/>
            <person name="Ohtoshi R."/>
            <person name="Moran D.A.P."/>
            <person name="Shinohara A."/>
            <person name="Yoshida Y."/>
            <person name="Fujiwara M."/>
            <person name="Mori M."/>
            <person name="Tomita M."/>
            <person name="Arakawa K."/>
        </authorList>
    </citation>
    <scope>NUCLEOTIDE SEQUENCE [LARGE SCALE GENOMIC DNA]</scope>
</reference>
<feature type="compositionally biased region" description="Basic and acidic residues" evidence="1">
    <location>
        <begin position="153"/>
        <end position="162"/>
    </location>
</feature>
<evidence type="ECO:0000313" key="3">
    <source>
        <dbReference type="Proteomes" id="UP000499080"/>
    </source>
</evidence>
<comment type="caution">
    <text evidence="2">The sequence shown here is derived from an EMBL/GenBank/DDBJ whole genome shotgun (WGS) entry which is preliminary data.</text>
</comment>